<feature type="compositionally biased region" description="Polar residues" evidence="3">
    <location>
        <begin position="1262"/>
        <end position="1301"/>
    </location>
</feature>
<dbReference type="PROSITE" id="PS50916">
    <property type="entry name" value="RABBD"/>
    <property type="match status" value="1"/>
</dbReference>
<feature type="compositionally biased region" description="Polar residues" evidence="3">
    <location>
        <begin position="943"/>
        <end position="954"/>
    </location>
</feature>
<comment type="caution">
    <text evidence="7">The sequence shown here is derived from an EMBL/GenBank/DDBJ whole genome shotgun (WGS) entry which is preliminary data.</text>
</comment>
<feature type="transmembrane region" description="Helical" evidence="4">
    <location>
        <begin position="323"/>
        <end position="341"/>
    </location>
</feature>
<evidence type="ECO:0000313" key="8">
    <source>
        <dbReference type="EMBL" id="CAF3672809.1"/>
    </source>
</evidence>
<feature type="domain" description="RabBD" evidence="6">
    <location>
        <begin position="19"/>
        <end position="104"/>
    </location>
</feature>
<dbReference type="InterPro" id="IPR011011">
    <property type="entry name" value="Znf_FYVE_PHD"/>
</dbReference>
<dbReference type="PANTHER" id="PTHR14555">
    <property type="entry name" value="MYELIN-ASSOCIATED OLIGODENDROCYTIC BASIC PROTEIN MOBP -RELATED"/>
    <property type="match status" value="1"/>
</dbReference>
<dbReference type="Gene3D" id="3.30.40.10">
    <property type="entry name" value="Zinc/RING finger domain, C3HC4 (zinc finger)"/>
    <property type="match status" value="1"/>
</dbReference>
<feature type="domain" description="Ig-like" evidence="5">
    <location>
        <begin position="725"/>
        <end position="815"/>
    </location>
</feature>
<reference evidence="7" key="1">
    <citation type="submission" date="2021-02" db="EMBL/GenBank/DDBJ databases">
        <authorList>
            <person name="Nowell W R."/>
        </authorList>
    </citation>
    <scope>NUCLEOTIDE SEQUENCE</scope>
</reference>
<feature type="region of interest" description="Disordered" evidence="3">
    <location>
        <begin position="1126"/>
        <end position="1154"/>
    </location>
</feature>
<dbReference type="Pfam" id="PF02318">
    <property type="entry name" value="FYVE_2"/>
    <property type="match status" value="1"/>
</dbReference>
<evidence type="ECO:0000259" key="5">
    <source>
        <dbReference type="PROSITE" id="PS50835"/>
    </source>
</evidence>
<dbReference type="InterPro" id="IPR041282">
    <property type="entry name" value="FYVE_2"/>
</dbReference>
<dbReference type="InterPro" id="IPR003599">
    <property type="entry name" value="Ig_sub"/>
</dbReference>
<dbReference type="GO" id="GO:0031267">
    <property type="term" value="F:small GTPase binding"/>
    <property type="evidence" value="ECO:0007669"/>
    <property type="project" value="InterPro"/>
</dbReference>
<dbReference type="InterPro" id="IPR007110">
    <property type="entry name" value="Ig-like_dom"/>
</dbReference>
<feature type="transmembrane region" description="Helical" evidence="4">
    <location>
        <begin position="347"/>
        <end position="365"/>
    </location>
</feature>
<dbReference type="GO" id="GO:0030864">
    <property type="term" value="C:cortical actin cytoskeleton"/>
    <property type="evidence" value="ECO:0007669"/>
    <property type="project" value="TreeGrafter"/>
</dbReference>
<keyword evidence="4" id="KW-0812">Transmembrane</keyword>
<feature type="region of interest" description="Disordered" evidence="3">
    <location>
        <begin position="634"/>
        <end position="659"/>
    </location>
</feature>
<dbReference type="InterPro" id="IPR051745">
    <property type="entry name" value="Intracell_Transport_Effector"/>
</dbReference>
<sequence length="1476" mass="167880">MLTSDFDEDDQTKSYRSHASDLSVLNDDECKRILAVVQRDFKLRQKENQRLLILINPKEVCSECNLFVCHDCSTYDKTKKVWICNSCEKVKELDTQSLEWFYNQTHQKYKRCGSAKVVRELHKREKELCDLIEKPEILPDDDNIPRTFLTVLQELHQDGRLASWKVRGQGDILSVKLTWASTTDHKDVSSTSSITNAYRIKATAQQRADIEDNGYGTLSNNPSISTENFNFDLSSANPTLAYLSQDKNARKELKEFSERIRILIDRLQNDLGERNVDTPSHPHKKKSKEALKEHQQQIAAEIGRARVLLSGTLRLNTSSHQNMFVRIAFIVVIYIILLQLLYSLQSIFISVPFIAVYTTVYVLFIKRRKLLSDRMRFLSDNSQQNETTMFLFNTQINNNNHLITGANIKNDTYEQDLQDLIIKQTEQVLQTDLSQFQKNLTTSKSSASHFDQKLAQAVFDKCVSKEIFQELPSVLDSSVPPKPQRQAGQPPQPTWSERSPRESDWEIKSRKDSIRKVSVAGSTSSENKNGSRYNTQNAPEIRFDSGLELDLAAINRTSVDSDLEAIADNESVSNTGDWEKNWQLTDKNHSGEETPRSRTGSDIVLLTIPEAREEVSPRVGDRALEDLADDDLYADDQSNIPTMSPTQTQDISTTDDSRKTFPLPANLILSSKRSSSNSYRQPSYAYESDDTESVMSEVLSSPTLADMKSYIDEEKFRSDPQIQDPKFIQRPKDLIVRCGEAARFKCKIIGTEPIDVFWFRFGVDDDLLNDEKYQITHDENYHYLKIYNTTKEDEGNYLCVLANDKAQNVDIIKLSVRDNKRAFRSPKMIQDFKDIDVNEGGAFTLKCKIDQGYPKARVLWYKENTLIRPDGHYKLCMINNYYGDGVHTLHVDESTADEDNTTFTCLVSNAAGKVHITADVFVHEPEVIDPPREALVKPLPLTATKQNETESMSNNDDKRQTNWSVSMLTTSPKIKSSSPSSQFNHSLQLSPEHSSRSSTPPLDESKRYKSAFNLDRSTKLLENWKNLYEASVNSLQSDDPLPVHSKPKLLDVLDDEHSRYEYPRSPTLNPISNPHQKSKWEVRLPELLNVTVGPDRPKRNPLRRHTTEIVYKQPQDEYIRKQVISDEQKIQQQNQSQSLSQSFPPDNDQPSSPLVKQLKQKFDKMGPSKVLRIASLTCRGLAANERPYKRPQLPVRPTPDVTPPLTSRQSPLEKGNKKTSPPNSYHNRYPPQSTKSVVKQLLKQDGYGAATVVYDSTNPKTNVLNANTDHRSTPMTSNLSITNKMTSSTNTRQNNEISGGSQLLQQTLKLKPKEDSSSETETITNSDDQTLLAHYTQDSKPSSTTIKSKSTITNNSNERQTNNNLTDSLTSSSSMSDIRQNLINPPTKPKRLYASSNELTTANDKLTKISSNSTTSTDNETIRSSSIKDIRSSVLARAKLWDRRISVENGEEQDVITNDWSKEFEKTQEDDTQFRI</sequence>
<feature type="compositionally biased region" description="Low complexity" evidence="3">
    <location>
        <begin position="1130"/>
        <end position="1142"/>
    </location>
</feature>
<dbReference type="InterPro" id="IPR013098">
    <property type="entry name" value="Ig_I-set"/>
</dbReference>
<dbReference type="FunFam" id="2.60.40.10:FF:000107">
    <property type="entry name" value="Myosin, light chain kinase a"/>
    <property type="match status" value="1"/>
</dbReference>
<dbReference type="FunFam" id="2.60.40.10:FF:000032">
    <property type="entry name" value="palladin isoform X1"/>
    <property type="match status" value="1"/>
</dbReference>
<keyword evidence="9" id="KW-1185">Reference proteome</keyword>
<feature type="domain" description="Ig-like" evidence="5">
    <location>
        <begin position="826"/>
        <end position="917"/>
    </location>
</feature>
<dbReference type="SMART" id="SM00408">
    <property type="entry name" value="IGc2"/>
    <property type="match status" value="2"/>
</dbReference>
<dbReference type="PANTHER" id="PTHR14555:SF3">
    <property type="entry name" value="RABBD DOMAIN-CONTAINING PROTEIN"/>
    <property type="match status" value="1"/>
</dbReference>
<evidence type="ECO:0000313" key="7">
    <source>
        <dbReference type="EMBL" id="CAF0887940.1"/>
    </source>
</evidence>
<organism evidence="7 9">
    <name type="scientific">Didymodactylos carnosus</name>
    <dbReference type="NCBI Taxonomy" id="1234261"/>
    <lineage>
        <taxon>Eukaryota</taxon>
        <taxon>Metazoa</taxon>
        <taxon>Spiralia</taxon>
        <taxon>Gnathifera</taxon>
        <taxon>Rotifera</taxon>
        <taxon>Eurotatoria</taxon>
        <taxon>Bdelloidea</taxon>
        <taxon>Philodinida</taxon>
        <taxon>Philodinidae</taxon>
        <taxon>Didymodactylos</taxon>
    </lineage>
</organism>
<dbReference type="GO" id="GO:0003779">
    <property type="term" value="F:actin binding"/>
    <property type="evidence" value="ECO:0007669"/>
    <property type="project" value="TreeGrafter"/>
</dbReference>
<feature type="region of interest" description="Disordered" evidence="3">
    <location>
        <begin position="474"/>
        <end position="539"/>
    </location>
</feature>
<keyword evidence="4" id="KW-1133">Transmembrane helix</keyword>
<feature type="region of interest" description="Disordered" evidence="3">
    <location>
        <begin position="1185"/>
        <end position="1232"/>
    </location>
</feature>
<feature type="region of interest" description="Disordered" evidence="3">
    <location>
        <begin position="933"/>
        <end position="1010"/>
    </location>
</feature>
<keyword evidence="4" id="KW-0472">Membrane</keyword>
<dbReference type="SMART" id="SM00409">
    <property type="entry name" value="IG"/>
    <property type="match status" value="2"/>
</dbReference>
<dbReference type="EMBL" id="CAJNOQ010001341">
    <property type="protein sequence ID" value="CAF0887940.1"/>
    <property type="molecule type" value="Genomic_DNA"/>
</dbReference>
<evidence type="ECO:0000313" key="9">
    <source>
        <dbReference type="Proteomes" id="UP000663829"/>
    </source>
</evidence>
<dbReference type="Proteomes" id="UP000663829">
    <property type="component" value="Unassembled WGS sequence"/>
</dbReference>
<evidence type="ECO:0000256" key="1">
    <source>
        <dbReference type="ARBA" id="ARBA00023157"/>
    </source>
</evidence>
<dbReference type="PROSITE" id="PS50835">
    <property type="entry name" value="IG_LIKE"/>
    <property type="match status" value="2"/>
</dbReference>
<feature type="compositionally biased region" description="Low complexity" evidence="3">
    <location>
        <begin position="1339"/>
        <end position="1377"/>
    </location>
</feature>
<dbReference type="Pfam" id="PF07679">
    <property type="entry name" value="I-set"/>
    <property type="match status" value="2"/>
</dbReference>
<evidence type="ECO:0000259" key="6">
    <source>
        <dbReference type="PROSITE" id="PS50916"/>
    </source>
</evidence>
<evidence type="ECO:0000256" key="2">
    <source>
        <dbReference type="ARBA" id="ARBA00023319"/>
    </source>
</evidence>
<dbReference type="GO" id="GO:0017022">
    <property type="term" value="F:myosin binding"/>
    <property type="evidence" value="ECO:0007669"/>
    <property type="project" value="TreeGrafter"/>
</dbReference>
<feature type="compositionally biased region" description="Polar residues" evidence="3">
    <location>
        <begin position="1319"/>
        <end position="1329"/>
    </location>
</feature>
<feature type="region of interest" description="Disordered" evidence="3">
    <location>
        <begin position="1262"/>
        <end position="1392"/>
    </location>
</feature>
<dbReference type="Gene3D" id="2.60.40.10">
    <property type="entry name" value="Immunoglobulins"/>
    <property type="match status" value="2"/>
</dbReference>
<dbReference type="OrthoDB" id="10072397at2759"/>
<dbReference type="SUPFAM" id="SSF48726">
    <property type="entry name" value="Immunoglobulin"/>
    <property type="match status" value="2"/>
</dbReference>
<dbReference type="EMBL" id="CAJOBC010001341">
    <property type="protein sequence ID" value="CAF3672809.1"/>
    <property type="molecule type" value="Genomic_DNA"/>
</dbReference>
<feature type="compositionally biased region" description="Low complexity" evidence="3">
    <location>
        <begin position="971"/>
        <end position="981"/>
    </location>
</feature>
<keyword evidence="1" id="KW-1015">Disulfide bond</keyword>
<protein>
    <submittedName>
        <fullName evidence="7">Uncharacterized protein</fullName>
    </submittedName>
</protein>
<dbReference type="Proteomes" id="UP000681722">
    <property type="component" value="Unassembled WGS sequence"/>
</dbReference>
<dbReference type="InterPro" id="IPR036179">
    <property type="entry name" value="Ig-like_dom_sf"/>
</dbReference>
<feature type="compositionally biased region" description="Basic and acidic residues" evidence="3">
    <location>
        <begin position="498"/>
        <end position="515"/>
    </location>
</feature>
<gene>
    <name evidence="7" type="ORF">GPM918_LOCUS7964</name>
    <name evidence="8" type="ORF">SRO942_LOCUS7964</name>
</gene>
<evidence type="ECO:0000256" key="4">
    <source>
        <dbReference type="SAM" id="Phobius"/>
    </source>
</evidence>
<name>A0A813YRN0_9BILA</name>
<evidence type="ECO:0000256" key="3">
    <source>
        <dbReference type="SAM" id="MobiDB-lite"/>
    </source>
</evidence>
<proteinExistence type="predicted"/>
<feature type="compositionally biased region" description="Polar residues" evidence="3">
    <location>
        <begin position="961"/>
        <end position="970"/>
    </location>
</feature>
<dbReference type="InterPro" id="IPR010911">
    <property type="entry name" value="Rab_BD"/>
</dbReference>
<accession>A0A813YRN0</accession>
<dbReference type="SUPFAM" id="SSF57903">
    <property type="entry name" value="FYVE/PHD zinc finger"/>
    <property type="match status" value="1"/>
</dbReference>
<dbReference type="GO" id="GO:0006886">
    <property type="term" value="P:intracellular protein transport"/>
    <property type="evidence" value="ECO:0007669"/>
    <property type="project" value="InterPro"/>
</dbReference>
<feature type="compositionally biased region" description="Polar residues" evidence="3">
    <location>
        <begin position="520"/>
        <end position="538"/>
    </location>
</feature>
<feature type="compositionally biased region" description="Polar residues" evidence="3">
    <location>
        <begin position="486"/>
        <end position="497"/>
    </location>
</feature>
<feature type="compositionally biased region" description="Polar residues" evidence="3">
    <location>
        <begin position="982"/>
        <end position="1000"/>
    </location>
</feature>
<keyword evidence="2" id="KW-0393">Immunoglobulin domain</keyword>
<dbReference type="InterPro" id="IPR003598">
    <property type="entry name" value="Ig_sub2"/>
</dbReference>
<dbReference type="InterPro" id="IPR013783">
    <property type="entry name" value="Ig-like_fold"/>
</dbReference>
<dbReference type="InterPro" id="IPR013083">
    <property type="entry name" value="Znf_RING/FYVE/PHD"/>
</dbReference>
<feature type="compositionally biased region" description="Polar residues" evidence="3">
    <location>
        <begin position="1218"/>
        <end position="1232"/>
    </location>
</feature>